<gene>
    <name evidence="1" type="ORF">Rumeso_00990</name>
</gene>
<proteinExistence type="predicted"/>
<dbReference type="AlphaFoldDB" id="A0A017HST5"/>
<keyword evidence="2" id="KW-1185">Reference proteome</keyword>
<evidence type="ECO:0000313" key="1">
    <source>
        <dbReference type="EMBL" id="EYD77441.1"/>
    </source>
</evidence>
<comment type="caution">
    <text evidence="1">The sequence shown here is derived from an EMBL/GenBank/DDBJ whole genome shotgun (WGS) entry which is preliminary data.</text>
</comment>
<protein>
    <submittedName>
        <fullName evidence="1">Uncharacterized protein</fullName>
    </submittedName>
</protein>
<dbReference type="HOGENOM" id="CLU_3332543_0_0_5"/>
<evidence type="ECO:0000313" key="2">
    <source>
        <dbReference type="Proteomes" id="UP000019666"/>
    </source>
</evidence>
<sequence length="38" mass="4515">MLDEQVRRGQERVGGRIDLTKMVGGQRRQIDRGWIEFK</sequence>
<accession>A0A017HST5</accession>
<name>A0A017HST5_9RHOB</name>
<organism evidence="1 2">
    <name type="scientific">Rubellimicrobium mesophilum DSM 19309</name>
    <dbReference type="NCBI Taxonomy" id="442562"/>
    <lineage>
        <taxon>Bacteria</taxon>
        <taxon>Pseudomonadati</taxon>
        <taxon>Pseudomonadota</taxon>
        <taxon>Alphaproteobacteria</taxon>
        <taxon>Rhodobacterales</taxon>
        <taxon>Roseobacteraceae</taxon>
        <taxon>Rubellimicrobium</taxon>
    </lineage>
</organism>
<reference evidence="1 2" key="1">
    <citation type="submission" date="2013-02" db="EMBL/GenBank/DDBJ databases">
        <authorList>
            <person name="Fiebig A."/>
            <person name="Goeker M."/>
            <person name="Klenk H.-P.P."/>
        </authorList>
    </citation>
    <scope>NUCLEOTIDE SEQUENCE [LARGE SCALE GENOMIC DNA]</scope>
    <source>
        <strain evidence="1 2">DSM 19309</strain>
    </source>
</reference>
<dbReference type="EMBL" id="AOSK01000029">
    <property type="protein sequence ID" value="EYD77441.1"/>
    <property type="molecule type" value="Genomic_DNA"/>
</dbReference>
<dbReference type="Proteomes" id="UP000019666">
    <property type="component" value="Unassembled WGS sequence"/>
</dbReference>